<comment type="catalytic activity">
    <reaction evidence="13">
        <text>pyruvate + ATP = phosphoenolpyruvate + ADP + H(+)</text>
        <dbReference type="Rhea" id="RHEA:18157"/>
        <dbReference type="ChEBI" id="CHEBI:15361"/>
        <dbReference type="ChEBI" id="CHEBI:15378"/>
        <dbReference type="ChEBI" id="CHEBI:30616"/>
        <dbReference type="ChEBI" id="CHEBI:58702"/>
        <dbReference type="ChEBI" id="CHEBI:456216"/>
        <dbReference type="EC" id="2.7.1.40"/>
    </reaction>
</comment>
<dbReference type="Proteomes" id="UP000231382">
    <property type="component" value="Unassembled WGS sequence"/>
</dbReference>
<comment type="pathway">
    <text evidence="1 13">Carbohydrate degradation; glycolysis; pyruvate from D-glyceraldehyde 3-phosphate: step 5/5.</text>
</comment>
<keyword evidence="11 15" id="KW-0670">Pyruvate</keyword>
<dbReference type="Pfam" id="PF00224">
    <property type="entry name" value="PK"/>
    <property type="match status" value="1"/>
</dbReference>
<dbReference type="AlphaFoldDB" id="A0A2H0W660"/>
<keyword evidence="10 13" id="KW-0324">Glycolysis</keyword>
<evidence type="ECO:0000256" key="7">
    <source>
        <dbReference type="ARBA" id="ARBA00022777"/>
    </source>
</evidence>
<keyword evidence="7 13" id="KW-0418">Kinase</keyword>
<keyword evidence="9 13" id="KW-0460">Magnesium</keyword>
<dbReference type="SUPFAM" id="SSF50800">
    <property type="entry name" value="PK beta-barrel domain-like"/>
    <property type="match status" value="1"/>
</dbReference>
<comment type="caution">
    <text evidence="15">The sequence shown here is derived from an EMBL/GenBank/DDBJ whole genome shotgun (WGS) entry which is preliminary data.</text>
</comment>
<dbReference type="InterPro" id="IPR011037">
    <property type="entry name" value="Pyrv_Knase-like_insert_dom_sf"/>
</dbReference>
<evidence type="ECO:0000259" key="14">
    <source>
        <dbReference type="Pfam" id="PF00224"/>
    </source>
</evidence>
<dbReference type="NCBIfam" id="NF004491">
    <property type="entry name" value="PRK05826.1"/>
    <property type="match status" value="1"/>
</dbReference>
<dbReference type="GO" id="GO:0005524">
    <property type="term" value="F:ATP binding"/>
    <property type="evidence" value="ECO:0007669"/>
    <property type="project" value="UniProtKB-KW"/>
</dbReference>
<evidence type="ECO:0000256" key="6">
    <source>
        <dbReference type="ARBA" id="ARBA00022741"/>
    </source>
</evidence>
<dbReference type="GO" id="GO:0016301">
    <property type="term" value="F:kinase activity"/>
    <property type="evidence" value="ECO:0007669"/>
    <property type="project" value="UniProtKB-KW"/>
</dbReference>
<dbReference type="InterPro" id="IPR001697">
    <property type="entry name" value="Pyr_Knase"/>
</dbReference>
<dbReference type="GO" id="GO:0030955">
    <property type="term" value="F:potassium ion binding"/>
    <property type="evidence" value="ECO:0007669"/>
    <property type="project" value="UniProtKB-UniRule"/>
</dbReference>
<dbReference type="GO" id="GO:0004743">
    <property type="term" value="F:pyruvate kinase activity"/>
    <property type="evidence" value="ECO:0007669"/>
    <property type="project" value="UniProtKB-UniRule"/>
</dbReference>
<dbReference type="InterPro" id="IPR015793">
    <property type="entry name" value="Pyrv_Knase_brl"/>
</dbReference>
<evidence type="ECO:0000313" key="16">
    <source>
        <dbReference type="Proteomes" id="UP000231382"/>
    </source>
</evidence>
<evidence type="ECO:0000256" key="3">
    <source>
        <dbReference type="ARBA" id="ARBA00012142"/>
    </source>
</evidence>
<keyword evidence="6" id="KW-0547">Nucleotide-binding</keyword>
<accession>A0A2H0W660</accession>
<keyword evidence="4 13" id="KW-0808">Transferase</keyword>
<evidence type="ECO:0000313" key="15">
    <source>
        <dbReference type="EMBL" id="PIS07560.1"/>
    </source>
</evidence>
<dbReference type="Gene3D" id="2.40.33.10">
    <property type="entry name" value="PK beta-barrel domain-like"/>
    <property type="match status" value="1"/>
</dbReference>
<gene>
    <name evidence="15" type="primary">pyk</name>
    <name evidence="15" type="ORF">COT78_02575</name>
</gene>
<dbReference type="UniPathway" id="UPA00109">
    <property type="reaction ID" value="UER00188"/>
</dbReference>
<dbReference type="InterPro" id="IPR015806">
    <property type="entry name" value="Pyrv_Knase_insert_dom_sf"/>
</dbReference>
<dbReference type="FunFam" id="2.40.33.10:FF:000001">
    <property type="entry name" value="Pyruvate kinase"/>
    <property type="match status" value="1"/>
</dbReference>
<evidence type="ECO:0000256" key="11">
    <source>
        <dbReference type="ARBA" id="ARBA00023317"/>
    </source>
</evidence>
<feature type="domain" description="Pyruvate kinase barrel" evidence="14">
    <location>
        <begin position="2"/>
        <end position="319"/>
    </location>
</feature>
<evidence type="ECO:0000256" key="12">
    <source>
        <dbReference type="NCBIfam" id="TIGR01064"/>
    </source>
</evidence>
<reference evidence="16" key="1">
    <citation type="submission" date="2017-09" db="EMBL/GenBank/DDBJ databases">
        <title>Depth-based differentiation of microbial function through sediment-hosted aquifers and enrichment of novel symbionts in the deep terrestrial subsurface.</title>
        <authorList>
            <person name="Probst A.J."/>
            <person name="Ladd B."/>
            <person name="Jarett J.K."/>
            <person name="Geller-Mcgrath D.E."/>
            <person name="Sieber C.M.K."/>
            <person name="Emerson J.B."/>
            <person name="Anantharaman K."/>
            <person name="Thomas B.C."/>
            <person name="Malmstrom R."/>
            <person name="Stieglmeier M."/>
            <person name="Klingl A."/>
            <person name="Woyke T."/>
            <person name="Ryan C.M."/>
            <person name="Banfield J.F."/>
        </authorList>
    </citation>
    <scope>NUCLEOTIDE SEQUENCE [LARGE SCALE GENOMIC DNA]</scope>
</reference>
<evidence type="ECO:0000256" key="2">
    <source>
        <dbReference type="ARBA" id="ARBA00008663"/>
    </source>
</evidence>
<evidence type="ECO:0000256" key="10">
    <source>
        <dbReference type="ARBA" id="ARBA00023152"/>
    </source>
</evidence>
<dbReference type="GO" id="GO:0000287">
    <property type="term" value="F:magnesium ion binding"/>
    <property type="evidence" value="ECO:0007669"/>
    <property type="project" value="UniProtKB-UniRule"/>
</dbReference>
<dbReference type="SUPFAM" id="SSF51621">
    <property type="entry name" value="Phosphoenolpyruvate/pyruvate domain"/>
    <property type="match status" value="1"/>
</dbReference>
<evidence type="ECO:0000256" key="1">
    <source>
        <dbReference type="ARBA" id="ARBA00004997"/>
    </source>
</evidence>
<evidence type="ECO:0000256" key="8">
    <source>
        <dbReference type="ARBA" id="ARBA00022840"/>
    </source>
</evidence>
<organism evidence="15 16">
    <name type="scientific">Candidatus Berkelbacteria bacterium CG10_big_fil_rev_8_21_14_0_10_43_13</name>
    <dbReference type="NCBI Taxonomy" id="1974514"/>
    <lineage>
        <taxon>Bacteria</taxon>
        <taxon>Candidatus Berkelbacteria</taxon>
    </lineage>
</organism>
<comment type="similarity">
    <text evidence="2 13">Belongs to the pyruvate kinase family.</text>
</comment>
<evidence type="ECO:0000256" key="13">
    <source>
        <dbReference type="RuleBase" id="RU000504"/>
    </source>
</evidence>
<sequence length="341" mass="38415">MRTKIICSIGPASASEEMIERLIENGMDIARLNFSHDSHEAHKMRIERVRKIAKGLNKKVEILCDLQGPKIRVQEFTNYPIHLCDNDNIVLTTPSEETAADNEIVIEDPYLHTDVKKKDVILIDDGQIELSVTNVAGHKIYCNVIRGCDLYPRKGVSLPFTETTTSALTDKDKKDLKFILTLDPEWVAISFVQNKQDILNLRELIGKNKARVMCKIERAKAIDNIYDIIAESDGIMVARGDLGVEIPFQKLPIIQKQIIKRCNYVGKPVVTATQMLASMTKASIPTRAEVSDIANAVFDGTDAVMMSNETTVGQYPVESLQVMREVVRETEDYLFHRKNVL</sequence>
<dbReference type="InterPro" id="IPR015813">
    <property type="entry name" value="Pyrv/PenolPyrv_kinase-like_dom"/>
</dbReference>
<dbReference type="Gene3D" id="3.20.20.60">
    <property type="entry name" value="Phosphoenolpyruvate-binding domains"/>
    <property type="match status" value="1"/>
</dbReference>
<dbReference type="NCBIfam" id="TIGR01064">
    <property type="entry name" value="pyruv_kin"/>
    <property type="match status" value="1"/>
</dbReference>
<keyword evidence="5" id="KW-0479">Metal-binding</keyword>
<evidence type="ECO:0000256" key="9">
    <source>
        <dbReference type="ARBA" id="ARBA00022842"/>
    </source>
</evidence>
<dbReference type="PRINTS" id="PR01050">
    <property type="entry name" value="PYRUVTKNASE"/>
</dbReference>
<dbReference type="EC" id="2.7.1.40" evidence="3 12"/>
<protein>
    <recommendedName>
        <fullName evidence="3 12">Pyruvate kinase</fullName>
        <ecNumber evidence="3 12">2.7.1.40</ecNumber>
    </recommendedName>
</protein>
<name>A0A2H0W660_9BACT</name>
<dbReference type="InterPro" id="IPR040442">
    <property type="entry name" value="Pyrv_kinase-like_dom_sf"/>
</dbReference>
<dbReference type="EMBL" id="PEZW01000018">
    <property type="protein sequence ID" value="PIS07560.1"/>
    <property type="molecule type" value="Genomic_DNA"/>
</dbReference>
<proteinExistence type="inferred from homology"/>
<evidence type="ECO:0000256" key="5">
    <source>
        <dbReference type="ARBA" id="ARBA00022723"/>
    </source>
</evidence>
<dbReference type="PANTHER" id="PTHR11817">
    <property type="entry name" value="PYRUVATE KINASE"/>
    <property type="match status" value="1"/>
</dbReference>
<keyword evidence="8" id="KW-0067">ATP-binding</keyword>
<evidence type="ECO:0000256" key="4">
    <source>
        <dbReference type="ARBA" id="ARBA00022679"/>
    </source>
</evidence>